<gene>
    <name evidence="2" type="ORF">Tci_826740</name>
</gene>
<evidence type="ECO:0000313" key="2">
    <source>
        <dbReference type="EMBL" id="GFC54770.1"/>
    </source>
</evidence>
<protein>
    <submittedName>
        <fullName evidence="2">Uncharacterized protein</fullName>
    </submittedName>
</protein>
<sequence>MINLHTSRNDSLLGTLKFVSKTEDSQKYRALIPDGMINQDIKNSKAYKTYYDFATGKTTPKKAKKFKKGASPLKKLSPVLEEEPTKKSKRVKRPAKNSSTTPTTCVVIRDNLSVFVSKKKKALAKDDRGKGIELLSDVALIEAAQLKKVLKGCKKDTHRLYTSGSSKGADFDSEVPDESKLNLLTQVKELV</sequence>
<dbReference type="AlphaFoldDB" id="A0A699PZ90"/>
<organism evidence="2">
    <name type="scientific">Tanacetum cinerariifolium</name>
    <name type="common">Dalmatian daisy</name>
    <name type="synonym">Chrysanthemum cinerariifolium</name>
    <dbReference type="NCBI Taxonomy" id="118510"/>
    <lineage>
        <taxon>Eukaryota</taxon>
        <taxon>Viridiplantae</taxon>
        <taxon>Streptophyta</taxon>
        <taxon>Embryophyta</taxon>
        <taxon>Tracheophyta</taxon>
        <taxon>Spermatophyta</taxon>
        <taxon>Magnoliopsida</taxon>
        <taxon>eudicotyledons</taxon>
        <taxon>Gunneridae</taxon>
        <taxon>Pentapetalae</taxon>
        <taxon>asterids</taxon>
        <taxon>campanulids</taxon>
        <taxon>Asterales</taxon>
        <taxon>Asteraceae</taxon>
        <taxon>Asteroideae</taxon>
        <taxon>Anthemideae</taxon>
        <taxon>Anthemidinae</taxon>
        <taxon>Tanacetum</taxon>
    </lineage>
</organism>
<name>A0A699PZ90_TANCI</name>
<accession>A0A699PZ90</accession>
<comment type="caution">
    <text evidence="2">The sequence shown here is derived from an EMBL/GenBank/DDBJ whole genome shotgun (WGS) entry which is preliminary data.</text>
</comment>
<feature type="region of interest" description="Disordered" evidence="1">
    <location>
        <begin position="64"/>
        <end position="102"/>
    </location>
</feature>
<evidence type="ECO:0000256" key="1">
    <source>
        <dbReference type="SAM" id="MobiDB-lite"/>
    </source>
</evidence>
<proteinExistence type="predicted"/>
<dbReference type="EMBL" id="BKCJ010962554">
    <property type="protein sequence ID" value="GFC54770.1"/>
    <property type="molecule type" value="Genomic_DNA"/>
</dbReference>
<reference evidence="2" key="1">
    <citation type="journal article" date="2019" name="Sci. Rep.">
        <title>Draft genome of Tanacetum cinerariifolium, the natural source of mosquito coil.</title>
        <authorList>
            <person name="Yamashiro T."/>
            <person name="Shiraishi A."/>
            <person name="Satake H."/>
            <person name="Nakayama K."/>
        </authorList>
    </citation>
    <scope>NUCLEOTIDE SEQUENCE</scope>
</reference>